<dbReference type="KEGG" id="ache:ACHE_50507S"/>
<evidence type="ECO:0000256" key="1">
    <source>
        <dbReference type="SAM" id="MobiDB-lite"/>
    </source>
</evidence>
<feature type="region of interest" description="Disordered" evidence="1">
    <location>
        <begin position="23"/>
        <end position="53"/>
    </location>
</feature>
<reference evidence="2" key="1">
    <citation type="submission" date="2021-01" db="EMBL/GenBank/DDBJ databases">
        <authorList>
            <consortium name="Aspergillus chevalieri M1 genome sequencing consortium"/>
            <person name="Kazuki M."/>
            <person name="Futagami T."/>
        </authorList>
    </citation>
    <scope>NUCLEOTIDE SEQUENCE</scope>
    <source>
        <strain evidence="2">M1</strain>
    </source>
</reference>
<protein>
    <submittedName>
        <fullName evidence="2">Uncharacterized protein</fullName>
    </submittedName>
</protein>
<dbReference type="RefSeq" id="XP_043137831.1">
    <property type="nucleotide sequence ID" value="XM_043280232.1"/>
</dbReference>
<gene>
    <name evidence="2" type="ORF">ACHE_50507S</name>
</gene>
<accession>A0A7R7VR80</accession>
<dbReference type="EMBL" id="AP024420">
    <property type="protein sequence ID" value="BCR89309.1"/>
    <property type="molecule type" value="Genomic_DNA"/>
</dbReference>
<proteinExistence type="predicted"/>
<sequence>MLVVIAMRHRCQSAVAAEEAAAAKEKDISQTNLSRDSSTQEITPRNRQDTVEASQMEWTAYGPTCPIPFVRE</sequence>
<keyword evidence="3" id="KW-1185">Reference proteome</keyword>
<evidence type="ECO:0000313" key="2">
    <source>
        <dbReference type="EMBL" id="BCR89309.1"/>
    </source>
</evidence>
<dbReference type="Proteomes" id="UP000637239">
    <property type="component" value="Chromosome 5"/>
</dbReference>
<dbReference type="GeneID" id="66983667"/>
<dbReference type="AlphaFoldDB" id="A0A7R7VR80"/>
<evidence type="ECO:0000313" key="3">
    <source>
        <dbReference type="Proteomes" id="UP000637239"/>
    </source>
</evidence>
<organism evidence="2 3">
    <name type="scientific">Aspergillus chevalieri</name>
    <name type="common">Eurotium chevalieri</name>
    <dbReference type="NCBI Taxonomy" id="182096"/>
    <lineage>
        <taxon>Eukaryota</taxon>
        <taxon>Fungi</taxon>
        <taxon>Dikarya</taxon>
        <taxon>Ascomycota</taxon>
        <taxon>Pezizomycotina</taxon>
        <taxon>Eurotiomycetes</taxon>
        <taxon>Eurotiomycetidae</taxon>
        <taxon>Eurotiales</taxon>
        <taxon>Aspergillaceae</taxon>
        <taxon>Aspergillus</taxon>
        <taxon>Aspergillus subgen. Aspergillus</taxon>
    </lineage>
</organism>
<feature type="compositionally biased region" description="Polar residues" evidence="1">
    <location>
        <begin position="29"/>
        <end position="43"/>
    </location>
</feature>
<name>A0A7R7VR80_ASPCH</name>
<reference evidence="2" key="2">
    <citation type="submission" date="2021-02" db="EMBL/GenBank/DDBJ databases">
        <title>Aspergillus chevalieri M1 genome sequence.</title>
        <authorList>
            <person name="Kadooka C."/>
            <person name="Mori K."/>
            <person name="Futagami T."/>
        </authorList>
    </citation>
    <scope>NUCLEOTIDE SEQUENCE</scope>
    <source>
        <strain evidence="2">M1</strain>
    </source>
</reference>